<feature type="domain" description="Major facilitator superfamily (MFS) profile" evidence="14">
    <location>
        <begin position="24"/>
        <end position="443"/>
    </location>
</feature>
<evidence type="ECO:0000256" key="4">
    <source>
        <dbReference type="ARBA" id="ARBA00022692"/>
    </source>
</evidence>
<keyword evidence="9 13" id="KW-0472">Membrane</keyword>
<dbReference type="FunFam" id="1.20.1250.20:FF:000144">
    <property type="entry name" value="Picot, isoform B"/>
    <property type="match status" value="1"/>
</dbReference>
<evidence type="ECO:0000256" key="1">
    <source>
        <dbReference type="ARBA" id="ARBA00004141"/>
    </source>
</evidence>
<evidence type="ECO:0000256" key="5">
    <source>
        <dbReference type="ARBA" id="ARBA00022847"/>
    </source>
</evidence>
<keyword evidence="5" id="KW-0769">Symport</keyword>
<keyword evidence="8" id="KW-0406">Ion transport</keyword>
<evidence type="ECO:0000256" key="7">
    <source>
        <dbReference type="ARBA" id="ARBA00023053"/>
    </source>
</evidence>
<keyword evidence="10" id="KW-0739">Sodium transport</keyword>
<feature type="transmembrane region" description="Helical" evidence="13">
    <location>
        <begin position="416"/>
        <end position="437"/>
    </location>
</feature>
<evidence type="ECO:0000256" key="3">
    <source>
        <dbReference type="ARBA" id="ARBA00022448"/>
    </source>
</evidence>
<reference evidence="16" key="1">
    <citation type="submission" date="2025-08" db="UniProtKB">
        <authorList>
            <consortium name="RefSeq"/>
        </authorList>
    </citation>
    <scope>IDENTIFICATION</scope>
    <source>
        <strain evidence="16">11010-0011.00</strain>
        <tissue evidence="16">Whole body</tissue>
    </source>
</reference>
<feature type="transmembrane region" description="Helical" evidence="13">
    <location>
        <begin position="384"/>
        <end position="404"/>
    </location>
</feature>
<feature type="transmembrane region" description="Helical" evidence="13">
    <location>
        <begin position="241"/>
        <end position="267"/>
    </location>
</feature>
<feature type="transmembrane region" description="Helical" evidence="13">
    <location>
        <begin position="350"/>
        <end position="372"/>
    </location>
</feature>
<dbReference type="Pfam" id="PF07690">
    <property type="entry name" value="MFS_1"/>
    <property type="match status" value="1"/>
</dbReference>
<protein>
    <recommendedName>
        <fullName evidence="12">Putative inorganic phosphate cotransporter</fullName>
    </recommendedName>
</protein>
<dbReference type="CDD" id="cd17318">
    <property type="entry name" value="MFS_SLC17"/>
    <property type="match status" value="1"/>
</dbReference>
<dbReference type="InterPro" id="IPR036259">
    <property type="entry name" value="MFS_trans_sf"/>
</dbReference>
<sequence length="478" mass="52732">MTAEVVKGPTIGIRHLQALLIFLLITVLYIGRINVGVSVVAMTNAESTNQHFPEYDWTSTEISYILSSFFWGYILTQFLGGYLGRRFGAKRVMFWGTFGSAAFSLATPFCIPWGGWIAYCIVRVIQGFFQGLIFPCIHQHLARWSPLKERNRLGALSHTGIECGNVMAMFISGMIAKGPLGWPGIFYISAAVGFAWCILWFFFATDSPKQSRFVSDAECQYIETSLQHNENYNAKKIPVPWGAILVSAPFWALLVVRCAEAWGLSTLQAQIPSYMNGVLEMDMQSNAIYSALPFFAMWFMSYVYLISADILLGKKVLTLTALRKLFNSFACWIPAATLIGIGFLDKEQTTLAIVLMTVSVGVNSGATIGSSLNTLDLSPNHAGILMGVINTASNVPPLLTPLLVGAVVTDNGDRSQWQIIFIVASVIFFVGNCHFLLKGTAISQPWDAEDFLLPKYMENTPPNAALESNGRTQQIKKS</sequence>
<dbReference type="GO" id="GO:0006814">
    <property type="term" value="P:sodium ion transport"/>
    <property type="evidence" value="ECO:0007669"/>
    <property type="project" value="UniProtKB-KW"/>
</dbReference>
<feature type="transmembrane region" description="Helical" evidence="13">
    <location>
        <begin position="20"/>
        <end position="42"/>
    </location>
</feature>
<evidence type="ECO:0000313" key="15">
    <source>
        <dbReference type="Proteomes" id="UP000504634"/>
    </source>
</evidence>
<keyword evidence="7" id="KW-0915">Sodium</keyword>
<evidence type="ECO:0000256" key="11">
    <source>
        <dbReference type="ARBA" id="ARBA00054632"/>
    </source>
</evidence>
<feature type="transmembrane region" description="Helical" evidence="13">
    <location>
        <begin position="287"/>
        <end position="313"/>
    </location>
</feature>
<feature type="transmembrane region" description="Helical" evidence="13">
    <location>
        <begin position="92"/>
        <end position="110"/>
    </location>
</feature>
<dbReference type="InterPro" id="IPR050382">
    <property type="entry name" value="MFS_Na/Anion_cotransporter"/>
</dbReference>
<dbReference type="Gene3D" id="1.20.1250.20">
    <property type="entry name" value="MFS general substrate transporter like domains"/>
    <property type="match status" value="2"/>
</dbReference>
<name>A0A6J2UM79_DROLE</name>
<evidence type="ECO:0000256" key="13">
    <source>
        <dbReference type="SAM" id="Phobius"/>
    </source>
</evidence>
<dbReference type="GO" id="GO:0006820">
    <property type="term" value="P:monoatomic anion transport"/>
    <property type="evidence" value="ECO:0007669"/>
    <property type="project" value="TreeGrafter"/>
</dbReference>
<evidence type="ECO:0000256" key="8">
    <source>
        <dbReference type="ARBA" id="ARBA00023065"/>
    </source>
</evidence>
<feature type="transmembrane region" description="Helical" evidence="13">
    <location>
        <begin position="182"/>
        <end position="203"/>
    </location>
</feature>
<feature type="transmembrane region" description="Helical" evidence="13">
    <location>
        <begin position="62"/>
        <end position="80"/>
    </location>
</feature>
<evidence type="ECO:0000256" key="12">
    <source>
        <dbReference type="ARBA" id="ARBA00068450"/>
    </source>
</evidence>
<dbReference type="FunFam" id="1.20.1250.20:FF:000003">
    <property type="entry name" value="Solute carrier family 17 member 3"/>
    <property type="match status" value="1"/>
</dbReference>
<keyword evidence="3" id="KW-0813">Transport</keyword>
<dbReference type="GO" id="GO:0015293">
    <property type="term" value="F:symporter activity"/>
    <property type="evidence" value="ECO:0007669"/>
    <property type="project" value="UniProtKB-KW"/>
</dbReference>
<dbReference type="InterPro" id="IPR020846">
    <property type="entry name" value="MFS_dom"/>
</dbReference>
<comment type="subcellular location">
    <subcellularLocation>
        <location evidence="1">Membrane</location>
        <topology evidence="1">Multi-pass membrane protein</topology>
    </subcellularLocation>
</comment>
<evidence type="ECO:0000259" key="14">
    <source>
        <dbReference type="PROSITE" id="PS50850"/>
    </source>
</evidence>
<dbReference type="SUPFAM" id="SSF103473">
    <property type="entry name" value="MFS general substrate transporter"/>
    <property type="match status" value="1"/>
</dbReference>
<dbReference type="AlphaFoldDB" id="A0A6J2UM79"/>
<proteinExistence type="inferred from homology"/>
<evidence type="ECO:0000256" key="2">
    <source>
        <dbReference type="ARBA" id="ARBA00008586"/>
    </source>
</evidence>
<comment type="similarity">
    <text evidence="2">Belongs to the major facilitator superfamily. Sodium/anion cotransporter family.</text>
</comment>
<dbReference type="GO" id="GO:0016020">
    <property type="term" value="C:membrane"/>
    <property type="evidence" value="ECO:0007669"/>
    <property type="project" value="UniProtKB-SubCell"/>
</dbReference>
<dbReference type="PANTHER" id="PTHR11662">
    <property type="entry name" value="SOLUTE CARRIER FAMILY 17"/>
    <property type="match status" value="1"/>
</dbReference>
<evidence type="ECO:0000256" key="6">
    <source>
        <dbReference type="ARBA" id="ARBA00022989"/>
    </source>
</evidence>
<evidence type="ECO:0000256" key="10">
    <source>
        <dbReference type="ARBA" id="ARBA00023201"/>
    </source>
</evidence>
<organism evidence="15 16">
    <name type="scientific">Drosophila lebanonensis</name>
    <name type="common">Fruit fly</name>
    <name type="synonym">Scaptodrosophila lebanonensis</name>
    <dbReference type="NCBI Taxonomy" id="7225"/>
    <lineage>
        <taxon>Eukaryota</taxon>
        <taxon>Metazoa</taxon>
        <taxon>Ecdysozoa</taxon>
        <taxon>Arthropoda</taxon>
        <taxon>Hexapoda</taxon>
        <taxon>Insecta</taxon>
        <taxon>Pterygota</taxon>
        <taxon>Neoptera</taxon>
        <taxon>Endopterygota</taxon>
        <taxon>Diptera</taxon>
        <taxon>Brachycera</taxon>
        <taxon>Muscomorpha</taxon>
        <taxon>Ephydroidea</taxon>
        <taxon>Drosophilidae</taxon>
        <taxon>Scaptodrosophila</taxon>
    </lineage>
</organism>
<keyword evidence="15" id="KW-1185">Reference proteome</keyword>
<gene>
    <name evidence="16" type="primary">LOC115634763</name>
</gene>
<accession>A0A6J2UM79</accession>
<keyword evidence="4 13" id="KW-0812">Transmembrane</keyword>
<comment type="function">
    <text evidence="11">May be an inorganic phosphate cotransporter.</text>
</comment>
<dbReference type="GeneID" id="115634763"/>
<evidence type="ECO:0000256" key="9">
    <source>
        <dbReference type="ARBA" id="ARBA00023136"/>
    </source>
</evidence>
<dbReference type="Proteomes" id="UP000504634">
    <property type="component" value="Unplaced"/>
</dbReference>
<keyword evidence="6 13" id="KW-1133">Transmembrane helix</keyword>
<feature type="transmembrane region" description="Helical" evidence="13">
    <location>
        <begin position="325"/>
        <end position="344"/>
    </location>
</feature>
<dbReference type="PANTHER" id="PTHR11662:SF280">
    <property type="entry name" value="FI21844P1-RELATED"/>
    <property type="match status" value="1"/>
</dbReference>
<dbReference type="OrthoDB" id="2985014at2759"/>
<dbReference type="PROSITE" id="PS50850">
    <property type="entry name" value="MFS"/>
    <property type="match status" value="1"/>
</dbReference>
<evidence type="ECO:0000313" key="16">
    <source>
        <dbReference type="RefSeq" id="XP_030388518.1"/>
    </source>
</evidence>
<dbReference type="RefSeq" id="XP_030388518.1">
    <property type="nucleotide sequence ID" value="XM_030532658.1"/>
</dbReference>
<dbReference type="InterPro" id="IPR011701">
    <property type="entry name" value="MFS"/>
</dbReference>